<name>A0A7E4UWW5_PANRE</name>
<evidence type="ECO:0000313" key="2">
    <source>
        <dbReference type="WBParaSite" id="Pan_g13781.t1"/>
    </source>
</evidence>
<dbReference type="Proteomes" id="UP000492821">
    <property type="component" value="Unassembled WGS sequence"/>
</dbReference>
<accession>A0A7E4UWW5</accession>
<reference evidence="1" key="1">
    <citation type="journal article" date="2013" name="Genetics">
        <title>The draft genome and transcriptome of Panagrellus redivivus are shaped by the harsh demands of a free-living lifestyle.</title>
        <authorList>
            <person name="Srinivasan J."/>
            <person name="Dillman A.R."/>
            <person name="Macchietto M.G."/>
            <person name="Heikkinen L."/>
            <person name="Lakso M."/>
            <person name="Fracchia K.M."/>
            <person name="Antoshechkin I."/>
            <person name="Mortazavi A."/>
            <person name="Wong G."/>
            <person name="Sternberg P.W."/>
        </authorList>
    </citation>
    <scope>NUCLEOTIDE SEQUENCE [LARGE SCALE GENOMIC DNA]</scope>
    <source>
        <strain evidence="1">MT8872</strain>
    </source>
</reference>
<organism evidence="1 2">
    <name type="scientific">Panagrellus redivivus</name>
    <name type="common">Microworm</name>
    <dbReference type="NCBI Taxonomy" id="6233"/>
    <lineage>
        <taxon>Eukaryota</taxon>
        <taxon>Metazoa</taxon>
        <taxon>Ecdysozoa</taxon>
        <taxon>Nematoda</taxon>
        <taxon>Chromadorea</taxon>
        <taxon>Rhabditida</taxon>
        <taxon>Tylenchina</taxon>
        <taxon>Panagrolaimomorpha</taxon>
        <taxon>Panagrolaimoidea</taxon>
        <taxon>Panagrolaimidae</taxon>
        <taxon>Panagrellus</taxon>
    </lineage>
</organism>
<evidence type="ECO:0000313" key="1">
    <source>
        <dbReference type="Proteomes" id="UP000492821"/>
    </source>
</evidence>
<sequence length="121" mass="13675">MNDWDKKFYLGLGILFVWCIVMALCASPQLFRDKIVDILCCQPGESRRRKQHLEKVKAAHERAKSISMSCGAMTGLVTRPSQILVAQAVGPIWEQSILETDREMSSEPCTEPLSIVIDPRR</sequence>
<dbReference type="AlphaFoldDB" id="A0A7E4UWW5"/>
<dbReference type="WBParaSite" id="Pan_g13781.t1">
    <property type="protein sequence ID" value="Pan_g13781.t1"/>
    <property type="gene ID" value="Pan_g13781"/>
</dbReference>
<keyword evidence="1" id="KW-1185">Reference proteome</keyword>
<proteinExistence type="predicted"/>
<protein>
    <submittedName>
        <fullName evidence="2">Uncharacterized protein</fullName>
    </submittedName>
</protein>
<reference evidence="2" key="2">
    <citation type="submission" date="2020-10" db="UniProtKB">
        <authorList>
            <consortium name="WormBaseParasite"/>
        </authorList>
    </citation>
    <scope>IDENTIFICATION</scope>
</reference>